<dbReference type="GO" id="GO:0004674">
    <property type="term" value="F:protein serine/threonine kinase activity"/>
    <property type="evidence" value="ECO:0007669"/>
    <property type="project" value="UniProtKB-KW"/>
</dbReference>
<feature type="binding site" evidence="10">
    <location>
        <position position="33"/>
    </location>
    <ligand>
        <name>ATP</name>
        <dbReference type="ChEBI" id="CHEBI:30616"/>
    </ligand>
</feature>
<keyword evidence="4" id="KW-0808">Transferase</keyword>
<dbReference type="PIRSF" id="PIRSF000654">
    <property type="entry name" value="Integrin-linked_kinase"/>
    <property type="match status" value="1"/>
</dbReference>
<name>F0Y2C1_AURAN</name>
<evidence type="ECO:0000256" key="9">
    <source>
        <dbReference type="ARBA" id="ARBA00048679"/>
    </source>
</evidence>
<dbReference type="AlphaFoldDB" id="F0Y2C1"/>
<dbReference type="FunFam" id="3.30.200.20:FF:000097">
    <property type="entry name" value="Probable serine/threonine-protein kinase nek1"/>
    <property type="match status" value="1"/>
</dbReference>
<dbReference type="PROSITE" id="PS00108">
    <property type="entry name" value="PROTEIN_KINASE_ST"/>
    <property type="match status" value="1"/>
</dbReference>
<sequence>LRRYELIKPIGKGKFAVVYRARRIADDELVALKKIAVDSMDHRAREKCLKEVRLLQSLHHPNIIRYLDSLIEGDELVIVFEWAAAGDLKRQIRKAVERKQGFEERVIWKYFSQICDALAHMHEQRILHRDLKPANVFLTLNGTVKVGDLGLGRMMSEHTFEAHSKVGTPLYMSPEVLRGDGYDWKSDVWSLGCVLYELAMLRSPFKAEGLNLYSLFQKISKADYEPLPDTYSAPLRDLATAMLSVDPAERPDVAYVCDVATRMRKETMSA</sequence>
<dbReference type="GO" id="GO:0005524">
    <property type="term" value="F:ATP binding"/>
    <property type="evidence" value="ECO:0007669"/>
    <property type="project" value="UniProtKB-UniRule"/>
</dbReference>
<proteinExistence type="inferred from homology"/>
<dbReference type="OrthoDB" id="248923at2759"/>
<dbReference type="PROSITE" id="PS00107">
    <property type="entry name" value="PROTEIN_KINASE_ATP"/>
    <property type="match status" value="1"/>
</dbReference>
<dbReference type="SMART" id="SM00220">
    <property type="entry name" value="S_TKc"/>
    <property type="match status" value="1"/>
</dbReference>
<protein>
    <recommendedName>
        <fullName evidence="2">non-specific serine/threonine protein kinase</fullName>
        <ecNumber evidence="2">2.7.11.1</ecNumber>
    </recommendedName>
</protein>
<comment type="catalytic activity">
    <reaction evidence="9">
        <text>L-seryl-[protein] + ATP = O-phospho-L-seryl-[protein] + ADP + H(+)</text>
        <dbReference type="Rhea" id="RHEA:17989"/>
        <dbReference type="Rhea" id="RHEA-COMP:9863"/>
        <dbReference type="Rhea" id="RHEA-COMP:11604"/>
        <dbReference type="ChEBI" id="CHEBI:15378"/>
        <dbReference type="ChEBI" id="CHEBI:29999"/>
        <dbReference type="ChEBI" id="CHEBI:30616"/>
        <dbReference type="ChEBI" id="CHEBI:83421"/>
        <dbReference type="ChEBI" id="CHEBI:456216"/>
        <dbReference type="EC" id="2.7.11.1"/>
    </reaction>
</comment>
<evidence type="ECO:0000256" key="10">
    <source>
        <dbReference type="PROSITE-ProRule" id="PRU10141"/>
    </source>
</evidence>
<dbReference type="eggNOG" id="KOG0591">
    <property type="taxonomic scope" value="Eukaryota"/>
</dbReference>
<accession>F0Y2C1</accession>
<keyword evidence="3 11" id="KW-0723">Serine/threonine-protein kinase</keyword>
<dbReference type="SUPFAM" id="SSF56112">
    <property type="entry name" value="Protein kinase-like (PK-like)"/>
    <property type="match status" value="1"/>
</dbReference>
<comment type="similarity">
    <text evidence="1">Belongs to the protein kinase superfamily. NEK Ser/Thr protein kinase family. NIMA subfamily.</text>
</comment>
<evidence type="ECO:0000256" key="5">
    <source>
        <dbReference type="ARBA" id="ARBA00022741"/>
    </source>
</evidence>
<evidence type="ECO:0000256" key="8">
    <source>
        <dbReference type="ARBA" id="ARBA00047899"/>
    </source>
</evidence>
<evidence type="ECO:0000256" key="11">
    <source>
        <dbReference type="RuleBase" id="RU000304"/>
    </source>
</evidence>
<evidence type="ECO:0000256" key="4">
    <source>
        <dbReference type="ARBA" id="ARBA00022679"/>
    </source>
</evidence>
<reference evidence="13 14" key="1">
    <citation type="journal article" date="2011" name="Proc. Natl. Acad. Sci. U.S.A.">
        <title>Niche of harmful alga Aureococcus anophagefferens revealed through ecogenomics.</title>
        <authorList>
            <person name="Gobler C.J."/>
            <person name="Berry D.L."/>
            <person name="Dyhrman S.T."/>
            <person name="Wilhelm S.W."/>
            <person name="Salamov A."/>
            <person name="Lobanov A.V."/>
            <person name="Zhang Y."/>
            <person name="Collier J.L."/>
            <person name="Wurch L.L."/>
            <person name="Kustka A.B."/>
            <person name="Dill B.D."/>
            <person name="Shah M."/>
            <person name="VerBerkmoes N.C."/>
            <person name="Kuo A."/>
            <person name="Terry A."/>
            <person name="Pangilinan J."/>
            <person name="Lindquist E.A."/>
            <person name="Lucas S."/>
            <person name="Paulsen I.T."/>
            <person name="Hattenrath-Lehmann T.K."/>
            <person name="Talmage S.C."/>
            <person name="Walker E.A."/>
            <person name="Koch F."/>
            <person name="Burson A.M."/>
            <person name="Marcoval M.A."/>
            <person name="Tang Y.Z."/>
            <person name="Lecleir G.R."/>
            <person name="Coyne K.J."/>
            <person name="Berg G.M."/>
            <person name="Bertrand E.M."/>
            <person name="Saito M.A."/>
            <person name="Gladyshev V.N."/>
            <person name="Grigoriev I.V."/>
        </authorList>
    </citation>
    <scope>NUCLEOTIDE SEQUENCE [LARGE SCALE GENOMIC DNA]</scope>
    <source>
        <strain evidence="14">CCMP 1984</strain>
    </source>
</reference>
<dbReference type="CDD" id="cd08224">
    <property type="entry name" value="STKc_Nek6_7"/>
    <property type="match status" value="1"/>
</dbReference>
<dbReference type="KEGG" id="aaf:AURANDRAFT_4743"/>
<dbReference type="PANTHER" id="PTHR44899">
    <property type="entry name" value="CAMK FAMILY PROTEIN KINASE"/>
    <property type="match status" value="1"/>
</dbReference>
<dbReference type="InterPro" id="IPR008271">
    <property type="entry name" value="Ser/Thr_kinase_AS"/>
</dbReference>
<keyword evidence="14" id="KW-1185">Reference proteome</keyword>
<dbReference type="InParanoid" id="F0Y2C1"/>
<evidence type="ECO:0000259" key="12">
    <source>
        <dbReference type="PROSITE" id="PS50011"/>
    </source>
</evidence>
<dbReference type="FunCoup" id="F0Y2C1">
    <property type="interactions" value="29"/>
</dbReference>
<dbReference type="InterPro" id="IPR011009">
    <property type="entry name" value="Kinase-like_dom_sf"/>
</dbReference>
<dbReference type="GeneID" id="20222073"/>
<organism evidence="14">
    <name type="scientific">Aureococcus anophagefferens</name>
    <name type="common">Harmful bloom alga</name>
    <dbReference type="NCBI Taxonomy" id="44056"/>
    <lineage>
        <taxon>Eukaryota</taxon>
        <taxon>Sar</taxon>
        <taxon>Stramenopiles</taxon>
        <taxon>Ochrophyta</taxon>
        <taxon>Pelagophyceae</taxon>
        <taxon>Pelagomonadales</taxon>
        <taxon>Pelagomonadaceae</taxon>
        <taxon>Aureococcus</taxon>
    </lineage>
</organism>
<keyword evidence="5 10" id="KW-0547">Nucleotide-binding</keyword>
<feature type="non-terminal residue" evidence="13">
    <location>
        <position position="1"/>
    </location>
</feature>
<feature type="non-terminal residue" evidence="13">
    <location>
        <position position="270"/>
    </location>
</feature>
<dbReference type="InterPro" id="IPR000719">
    <property type="entry name" value="Prot_kinase_dom"/>
</dbReference>
<evidence type="ECO:0000313" key="14">
    <source>
        <dbReference type="Proteomes" id="UP000002729"/>
    </source>
</evidence>
<dbReference type="EMBL" id="GL833123">
    <property type="protein sequence ID" value="EGB10678.1"/>
    <property type="molecule type" value="Genomic_DNA"/>
</dbReference>
<dbReference type="InterPro" id="IPR017441">
    <property type="entry name" value="Protein_kinase_ATP_BS"/>
</dbReference>
<evidence type="ECO:0000313" key="13">
    <source>
        <dbReference type="EMBL" id="EGB10678.1"/>
    </source>
</evidence>
<evidence type="ECO:0000256" key="2">
    <source>
        <dbReference type="ARBA" id="ARBA00012513"/>
    </source>
</evidence>
<evidence type="ECO:0000256" key="3">
    <source>
        <dbReference type="ARBA" id="ARBA00022527"/>
    </source>
</evidence>
<dbReference type="OMA" id="YRECELL"/>
<keyword evidence="7 10" id="KW-0067">ATP-binding</keyword>
<evidence type="ECO:0000256" key="1">
    <source>
        <dbReference type="ARBA" id="ARBA00010886"/>
    </source>
</evidence>
<gene>
    <name evidence="13" type="ORF">AURANDRAFT_4743</name>
</gene>
<evidence type="ECO:0000256" key="7">
    <source>
        <dbReference type="ARBA" id="ARBA00022840"/>
    </source>
</evidence>
<dbReference type="RefSeq" id="XP_009034143.1">
    <property type="nucleotide sequence ID" value="XM_009035895.1"/>
</dbReference>
<comment type="catalytic activity">
    <reaction evidence="8">
        <text>L-threonyl-[protein] + ATP = O-phospho-L-threonyl-[protein] + ADP + H(+)</text>
        <dbReference type="Rhea" id="RHEA:46608"/>
        <dbReference type="Rhea" id="RHEA-COMP:11060"/>
        <dbReference type="Rhea" id="RHEA-COMP:11605"/>
        <dbReference type="ChEBI" id="CHEBI:15378"/>
        <dbReference type="ChEBI" id="CHEBI:30013"/>
        <dbReference type="ChEBI" id="CHEBI:30616"/>
        <dbReference type="ChEBI" id="CHEBI:61977"/>
        <dbReference type="ChEBI" id="CHEBI:456216"/>
        <dbReference type="EC" id="2.7.11.1"/>
    </reaction>
</comment>
<dbReference type="PROSITE" id="PS50011">
    <property type="entry name" value="PROTEIN_KINASE_DOM"/>
    <property type="match status" value="1"/>
</dbReference>
<evidence type="ECO:0000256" key="6">
    <source>
        <dbReference type="ARBA" id="ARBA00022777"/>
    </source>
</evidence>
<dbReference type="Gene3D" id="1.10.510.10">
    <property type="entry name" value="Transferase(Phosphotransferase) domain 1"/>
    <property type="match status" value="1"/>
</dbReference>
<feature type="domain" description="Protein kinase" evidence="12">
    <location>
        <begin position="4"/>
        <end position="263"/>
    </location>
</feature>
<dbReference type="EC" id="2.7.11.1" evidence="2"/>
<keyword evidence="6" id="KW-0418">Kinase</keyword>
<dbReference type="InterPro" id="IPR051131">
    <property type="entry name" value="NEK_Ser/Thr_kinase_NIMA"/>
</dbReference>
<dbReference type="PANTHER" id="PTHR44899:SF3">
    <property type="entry name" value="SERINE_THREONINE-PROTEIN KINASE NEK1"/>
    <property type="match status" value="1"/>
</dbReference>
<dbReference type="Proteomes" id="UP000002729">
    <property type="component" value="Unassembled WGS sequence"/>
</dbReference>
<dbReference type="Pfam" id="PF00069">
    <property type="entry name" value="Pkinase"/>
    <property type="match status" value="1"/>
</dbReference>